<sequence length="268" mass="30149">MTDASASSSGHKDDAGNDFSLPPSLDRARITTLPQTAYYIPDFISEEEERMILDKISSAPKPRWKQLTKRRLQTWPSDLVNNKLLDAPLPPWLETPVVSRLLSLPTQDSELGHIFAQSPHKKPNHVLINEYPPGIGIMPHKLSTRQLDGSAYWPVVCTVSLGASLCLNLYRSKEDGALDPEPAWRILQEPRSLLITTDQLYTDYLHGIADIEEDTDLTADTIANWDVLRDADAYASGRNIRQTRTSLTYRDVLQVSKVANKLGMFLKR</sequence>
<organism evidence="1 2">
    <name type="scientific">Fusarium solani subsp. cucurbitae</name>
    <name type="common">Neocosmosporum cucurbitae</name>
    <dbReference type="NCBI Taxonomy" id="2747967"/>
    <lineage>
        <taxon>Eukaryota</taxon>
        <taxon>Fungi</taxon>
        <taxon>Dikarya</taxon>
        <taxon>Ascomycota</taxon>
        <taxon>Pezizomycotina</taxon>
        <taxon>Sordariomycetes</taxon>
        <taxon>Hypocreomycetidae</taxon>
        <taxon>Hypocreales</taxon>
        <taxon>Nectriaceae</taxon>
        <taxon>Fusarium</taxon>
        <taxon>Fusarium solani species complex</taxon>
    </lineage>
</organism>
<evidence type="ECO:0000313" key="1">
    <source>
        <dbReference type="EMBL" id="UPK90171.1"/>
    </source>
</evidence>
<dbReference type="Proteomes" id="UP000830768">
    <property type="component" value="Chromosome 1"/>
</dbReference>
<proteinExistence type="predicted"/>
<evidence type="ECO:0000313" key="2">
    <source>
        <dbReference type="Proteomes" id="UP000830768"/>
    </source>
</evidence>
<protein>
    <submittedName>
        <fullName evidence="1">Uncharacterized protein</fullName>
    </submittedName>
</protein>
<gene>
    <name evidence="1" type="ORF">LCI18_001106</name>
</gene>
<accession>A0ACD3YNI7</accession>
<name>A0ACD3YNI7_FUSSC</name>
<reference evidence="1" key="1">
    <citation type="submission" date="2021-11" db="EMBL/GenBank/DDBJ databases">
        <title>Fusarium solani-melongenae Genome sequencing and assembly.</title>
        <authorList>
            <person name="Xie S."/>
            <person name="Huang L."/>
            <person name="Zhang X."/>
        </authorList>
    </citation>
    <scope>NUCLEOTIDE SEQUENCE</scope>
    <source>
        <strain evidence="1">CRI 24-3</strain>
    </source>
</reference>
<keyword evidence="2" id="KW-1185">Reference proteome</keyword>
<dbReference type="EMBL" id="CP090030">
    <property type="protein sequence ID" value="UPK90171.1"/>
    <property type="molecule type" value="Genomic_DNA"/>
</dbReference>